<evidence type="ECO:0000256" key="1">
    <source>
        <dbReference type="SAM" id="MobiDB-lite"/>
    </source>
</evidence>
<feature type="region of interest" description="Disordered" evidence="1">
    <location>
        <begin position="127"/>
        <end position="152"/>
    </location>
</feature>
<organism evidence="2 3">
    <name type="scientific">Sporosarcina contaminans</name>
    <dbReference type="NCBI Taxonomy" id="633403"/>
    <lineage>
        <taxon>Bacteria</taxon>
        <taxon>Bacillati</taxon>
        <taxon>Bacillota</taxon>
        <taxon>Bacilli</taxon>
        <taxon>Bacillales</taxon>
        <taxon>Caryophanaceae</taxon>
        <taxon>Sporosarcina</taxon>
    </lineage>
</organism>
<dbReference type="Proteomes" id="UP001597231">
    <property type="component" value="Unassembled WGS sequence"/>
</dbReference>
<gene>
    <name evidence="2" type="ORF">ACFQ38_12020</name>
</gene>
<proteinExistence type="predicted"/>
<dbReference type="RefSeq" id="WP_381481109.1">
    <property type="nucleotide sequence ID" value="NZ_JBHTLT010000092.1"/>
</dbReference>
<evidence type="ECO:0000313" key="2">
    <source>
        <dbReference type="EMBL" id="MFD1205817.1"/>
    </source>
</evidence>
<reference evidence="3" key="1">
    <citation type="journal article" date="2019" name="Int. J. Syst. Evol. Microbiol.">
        <title>The Global Catalogue of Microorganisms (GCM) 10K type strain sequencing project: providing services to taxonomists for standard genome sequencing and annotation.</title>
        <authorList>
            <consortium name="The Broad Institute Genomics Platform"/>
            <consortium name="The Broad Institute Genome Sequencing Center for Infectious Disease"/>
            <person name="Wu L."/>
            <person name="Ma J."/>
        </authorList>
    </citation>
    <scope>NUCLEOTIDE SEQUENCE [LARGE SCALE GENOMIC DNA]</scope>
    <source>
        <strain evidence="3">CCUG 53915</strain>
    </source>
</reference>
<dbReference type="Pfam" id="PF05037">
    <property type="entry name" value="DUF669"/>
    <property type="match status" value="1"/>
</dbReference>
<dbReference type="EMBL" id="JBHTLT010000092">
    <property type="protein sequence ID" value="MFD1205817.1"/>
    <property type="molecule type" value="Genomic_DNA"/>
</dbReference>
<protein>
    <submittedName>
        <fullName evidence="2">DUF669 domain-containing protein</fullName>
    </submittedName>
</protein>
<feature type="compositionally biased region" description="Polar residues" evidence="1">
    <location>
        <begin position="127"/>
        <end position="144"/>
    </location>
</feature>
<dbReference type="InterPro" id="IPR007731">
    <property type="entry name" value="DUF669"/>
</dbReference>
<sequence length="152" mass="16574">MSFFKMDEVEEVKGFQLPKPGKYEAVIINAVAKKTQNGKDMLVVDFEIRSDVPQESQGAKVLYNNFTFEHPTARGIAKSLCVAAGFPPNHAFASCDEMANGLINKSLEIGVKHEKGNDGNMYAKSSYYNPSNVNPPAQSGSPINIGSEDLPF</sequence>
<comment type="caution">
    <text evidence="2">The sequence shown here is derived from an EMBL/GenBank/DDBJ whole genome shotgun (WGS) entry which is preliminary data.</text>
</comment>
<evidence type="ECO:0000313" key="3">
    <source>
        <dbReference type="Proteomes" id="UP001597231"/>
    </source>
</evidence>
<keyword evidence="3" id="KW-1185">Reference proteome</keyword>
<name>A0ABW3TZI0_9BACL</name>
<accession>A0ABW3TZI0</accession>